<evidence type="ECO:0000256" key="1">
    <source>
        <dbReference type="SAM" id="SignalP"/>
    </source>
</evidence>
<dbReference type="EMBL" id="CAJFCW020000005">
    <property type="protein sequence ID" value="CAG9117091.1"/>
    <property type="molecule type" value="Genomic_DNA"/>
</dbReference>
<evidence type="ECO:0000313" key="2">
    <source>
        <dbReference type="EMBL" id="CAD5222975.1"/>
    </source>
</evidence>
<accession>A0A811L4F0</accession>
<organism evidence="2 3">
    <name type="scientific">Bursaphelenchus okinawaensis</name>
    <dbReference type="NCBI Taxonomy" id="465554"/>
    <lineage>
        <taxon>Eukaryota</taxon>
        <taxon>Metazoa</taxon>
        <taxon>Ecdysozoa</taxon>
        <taxon>Nematoda</taxon>
        <taxon>Chromadorea</taxon>
        <taxon>Rhabditida</taxon>
        <taxon>Tylenchina</taxon>
        <taxon>Tylenchomorpha</taxon>
        <taxon>Aphelenchoidea</taxon>
        <taxon>Aphelenchoididae</taxon>
        <taxon>Bursaphelenchus</taxon>
    </lineage>
</organism>
<sequence>MWLWVVVTLLLISSVNGKDCYDCNGFFYDNPGFGSKHCLVVGPKTPLKKICHTCATGVGVYTEDRSLVDFPLVHRSCNVHNITKCQNLTFEYKFGKMSGYFCPCEGALCNNQPYVASTTLLPTTKLPTTILSTTTEATTTSTDPTTTTRLLPTTTSIVVVSTTSGQDSTVTGFDNTTVDTNTTLPIQSTTDCSISTTTGGDTTSFTEVTTDQTGTFSTVSESTSEFSTVNPVSTAPALFPTDWSISLTIFFLNYIWFNLL</sequence>
<protein>
    <submittedName>
        <fullName evidence="2">Uncharacterized protein</fullName>
    </submittedName>
</protein>
<evidence type="ECO:0000313" key="3">
    <source>
        <dbReference type="Proteomes" id="UP000614601"/>
    </source>
</evidence>
<comment type="caution">
    <text evidence="2">The sequence shown here is derived from an EMBL/GenBank/DDBJ whole genome shotgun (WGS) entry which is preliminary data.</text>
</comment>
<keyword evidence="1" id="KW-0732">Signal</keyword>
<name>A0A811L4F0_9BILA</name>
<dbReference type="Proteomes" id="UP000614601">
    <property type="component" value="Unassembled WGS sequence"/>
</dbReference>
<keyword evidence="3" id="KW-1185">Reference proteome</keyword>
<gene>
    <name evidence="2" type="ORF">BOKJ2_LOCUS9912</name>
</gene>
<proteinExistence type="predicted"/>
<dbReference type="Proteomes" id="UP000783686">
    <property type="component" value="Unassembled WGS sequence"/>
</dbReference>
<reference evidence="2" key="1">
    <citation type="submission" date="2020-09" db="EMBL/GenBank/DDBJ databases">
        <authorList>
            <person name="Kikuchi T."/>
        </authorList>
    </citation>
    <scope>NUCLEOTIDE SEQUENCE</scope>
    <source>
        <strain evidence="2">SH1</strain>
    </source>
</reference>
<feature type="chain" id="PRO_5036408451" evidence="1">
    <location>
        <begin position="18"/>
        <end position="260"/>
    </location>
</feature>
<dbReference type="AlphaFoldDB" id="A0A811L4F0"/>
<feature type="signal peptide" evidence="1">
    <location>
        <begin position="1"/>
        <end position="17"/>
    </location>
</feature>
<dbReference type="EMBL" id="CAJFDH010000005">
    <property type="protein sequence ID" value="CAD5222975.1"/>
    <property type="molecule type" value="Genomic_DNA"/>
</dbReference>